<dbReference type="Pfam" id="PF03235">
    <property type="entry name" value="GmrSD_N"/>
    <property type="match status" value="1"/>
</dbReference>
<proteinExistence type="predicted"/>
<dbReference type="Proteomes" id="UP000215607">
    <property type="component" value="Unassembled WGS sequence"/>
</dbReference>
<dbReference type="InterPro" id="IPR003615">
    <property type="entry name" value="HNH_nuc"/>
</dbReference>
<evidence type="ECO:0000313" key="3">
    <source>
        <dbReference type="EMBL" id="OYR69001.1"/>
    </source>
</evidence>
<dbReference type="InterPro" id="IPR004919">
    <property type="entry name" value="GmrSD_N"/>
</dbReference>
<evidence type="ECO:0000259" key="2">
    <source>
        <dbReference type="Pfam" id="PF07510"/>
    </source>
</evidence>
<accession>A0A256JJP4</accession>
<dbReference type="RefSeq" id="WP_094592709.1">
    <property type="nucleotide sequence ID" value="NZ_NHPA01000027.1"/>
</dbReference>
<feature type="domain" description="GmrSD restriction endonucleases C-terminal" evidence="2">
    <location>
        <begin position="492"/>
        <end position="565"/>
    </location>
</feature>
<evidence type="ECO:0000259" key="1">
    <source>
        <dbReference type="Pfam" id="PF03235"/>
    </source>
</evidence>
<dbReference type="AlphaFoldDB" id="A0A256JJP4"/>
<protein>
    <recommendedName>
        <fullName evidence="5">DUF262 domain-containing protein</fullName>
    </recommendedName>
</protein>
<dbReference type="PANTHER" id="PTHR37292">
    <property type="entry name" value="VNG6097C"/>
    <property type="match status" value="1"/>
</dbReference>
<dbReference type="CDD" id="cd00085">
    <property type="entry name" value="HNHc"/>
    <property type="match status" value="1"/>
</dbReference>
<dbReference type="InterPro" id="IPR011089">
    <property type="entry name" value="GmrSD_C"/>
</dbReference>
<sequence>MSYQSTKISKLITDINSEIYLPGIQREFVWDSDQIVQLFDSVIRGYPIGSFLFWNTRGKFAKNQIKYEFVQHYITEGVYPDEFDHVRYRNPKVRDEFATDLPEKLTLVLDGQQRLTSFYIGLKGSLTERGYRQRRKKTDSWTQKKLYMNLLSNPAKITEDDRKLKYILEFKEPNPSHSASEYWYPVGDILDVETADERYALVDEVQTELEAAGVSNSSINRKYIEQNLNELWRAVHERDTINYYELGSKHNDNVLDIFIRANEGGTQLGKEEMLLSMATAKWSEGTEPIDARKKITTLVDKLNEYDAQAGFDFDIGFVLRNLLTASELSSKYDIQNFSDENLQQMKDVFQDPEFEDALFSTLDLVDSYGLDGHSVSSTVSLIPIIYFFYENDNIKLGWDSKDGRQTRTKLFYWLCTTLLKGVYHSAPYTLINSIRNDIRSAPDGTFPLEELHSTLLSNGKSLTFIEEEVRDMTQKLQYGNKRVEVFLSLLYFPEPASQHEDFEVDHIIPRSQLSQEKLVDTYGMDLGYARRYEKLRDNILNLQFLTPDENSEKSDKDYQEWLKSRHDSQIERHYIPKDEETYSVENFQQFLDRREDQIVKQLLEMSDQIEEQFESEEQSITASGEAAE</sequence>
<evidence type="ECO:0000313" key="4">
    <source>
        <dbReference type="Proteomes" id="UP000215607"/>
    </source>
</evidence>
<evidence type="ECO:0008006" key="5">
    <source>
        <dbReference type="Google" id="ProtNLM"/>
    </source>
</evidence>
<dbReference type="EMBL" id="NHPA01000027">
    <property type="protein sequence ID" value="OYR69001.1"/>
    <property type="molecule type" value="Genomic_DNA"/>
</dbReference>
<dbReference type="PANTHER" id="PTHR37292:SF2">
    <property type="entry name" value="DUF262 DOMAIN-CONTAINING PROTEIN"/>
    <property type="match status" value="1"/>
</dbReference>
<comment type="caution">
    <text evidence="3">The sequence shown here is derived from an EMBL/GenBank/DDBJ whole genome shotgun (WGS) entry which is preliminary data.</text>
</comment>
<name>A0A256JJP4_HALEZ</name>
<feature type="domain" description="GmrSD restriction endonucleases N-terminal" evidence="1">
    <location>
        <begin position="8"/>
        <end position="276"/>
    </location>
</feature>
<dbReference type="Pfam" id="PF07510">
    <property type="entry name" value="GmrSD_C"/>
    <property type="match status" value="1"/>
</dbReference>
<gene>
    <name evidence="3" type="ORF">DJ79_04290</name>
</gene>
<organism evidence="3 4">
    <name type="scientific">Halorubrum ezzemoulense</name>
    <name type="common">Halorubrum chaoviator</name>
    <dbReference type="NCBI Taxonomy" id="337243"/>
    <lineage>
        <taxon>Archaea</taxon>
        <taxon>Methanobacteriati</taxon>
        <taxon>Methanobacteriota</taxon>
        <taxon>Stenosarchaea group</taxon>
        <taxon>Halobacteria</taxon>
        <taxon>Halobacteriales</taxon>
        <taxon>Haloferacaceae</taxon>
        <taxon>Halorubrum</taxon>
    </lineage>
</organism>
<reference evidence="3 4" key="1">
    <citation type="journal article" date="2014" name="Front. Microbiol.">
        <title>Population and genomic analysis of the genus Halorubrum.</title>
        <authorList>
            <person name="Fullmer M.S."/>
            <person name="Soucy S.M."/>
            <person name="Swithers K.S."/>
            <person name="Makkay A.M."/>
            <person name="Wheeler R."/>
            <person name="Ventosa A."/>
            <person name="Gogarten J.P."/>
            <person name="Papke R.T."/>
        </authorList>
    </citation>
    <scope>NUCLEOTIDE SEQUENCE [LARGE SCALE GENOMIC DNA]</scope>
    <source>
        <strain evidence="3 4">Ga2p</strain>
    </source>
</reference>